<reference evidence="3 4" key="1">
    <citation type="submission" date="2024-02" db="EMBL/GenBank/DDBJ databases">
        <title>Genome sequence of Aquincola sp. MAHUQ-54.</title>
        <authorList>
            <person name="Huq M.A."/>
        </authorList>
    </citation>
    <scope>NUCLEOTIDE SEQUENCE [LARGE SCALE GENOMIC DNA]</scope>
    <source>
        <strain evidence="3 4">MAHUQ-54</strain>
    </source>
</reference>
<evidence type="ECO:0000313" key="3">
    <source>
        <dbReference type="EMBL" id="MEF7617293.1"/>
    </source>
</evidence>
<feature type="domain" description="NodB homology" evidence="2">
    <location>
        <begin position="64"/>
        <end position="253"/>
    </location>
</feature>
<name>A0AAW9QBK9_9BURK</name>
<dbReference type="InterPro" id="IPR002509">
    <property type="entry name" value="NODB_dom"/>
</dbReference>
<dbReference type="InterPro" id="IPR051398">
    <property type="entry name" value="Polysacch_Deacetylase"/>
</dbReference>
<accession>A0AAW9QBK9</accession>
<keyword evidence="4" id="KW-1185">Reference proteome</keyword>
<dbReference type="Proteomes" id="UP001336250">
    <property type="component" value="Unassembled WGS sequence"/>
</dbReference>
<dbReference type="Gene3D" id="3.20.20.370">
    <property type="entry name" value="Glycoside hydrolase/deacetylase"/>
    <property type="match status" value="1"/>
</dbReference>
<evidence type="ECO:0000313" key="4">
    <source>
        <dbReference type="Proteomes" id="UP001336250"/>
    </source>
</evidence>
<organism evidence="3 4">
    <name type="scientific">Aquincola agrisoli</name>
    <dbReference type="NCBI Taxonomy" id="3119538"/>
    <lineage>
        <taxon>Bacteria</taxon>
        <taxon>Pseudomonadati</taxon>
        <taxon>Pseudomonadota</taxon>
        <taxon>Betaproteobacteria</taxon>
        <taxon>Burkholderiales</taxon>
        <taxon>Sphaerotilaceae</taxon>
        <taxon>Aquincola</taxon>
    </lineage>
</organism>
<dbReference type="CDD" id="cd10918">
    <property type="entry name" value="CE4_NodB_like_5s_6s"/>
    <property type="match status" value="1"/>
</dbReference>
<dbReference type="GO" id="GO:0005975">
    <property type="term" value="P:carbohydrate metabolic process"/>
    <property type="evidence" value="ECO:0007669"/>
    <property type="project" value="InterPro"/>
</dbReference>
<dbReference type="EMBL" id="JAZIBG010000056">
    <property type="protein sequence ID" value="MEF7617293.1"/>
    <property type="molecule type" value="Genomic_DNA"/>
</dbReference>
<evidence type="ECO:0000256" key="1">
    <source>
        <dbReference type="ARBA" id="ARBA00022729"/>
    </source>
</evidence>
<dbReference type="RefSeq" id="WP_332293057.1">
    <property type="nucleotide sequence ID" value="NZ_JAZIBG010000056.1"/>
</dbReference>
<keyword evidence="3" id="KW-0378">Hydrolase</keyword>
<dbReference type="PANTHER" id="PTHR34216:SF7">
    <property type="entry name" value="POLY-BETA-1,6-N-ACETYL-D-GLUCOSAMINE N-DEACETYLASE"/>
    <property type="match status" value="1"/>
</dbReference>
<keyword evidence="1" id="KW-0732">Signal</keyword>
<dbReference type="AlphaFoldDB" id="A0AAW9QBK9"/>
<protein>
    <submittedName>
        <fullName evidence="3">Polysaccharide deacetylase family protein</fullName>
        <ecNumber evidence="3">3.-.-.-</ecNumber>
    </submittedName>
</protein>
<dbReference type="Pfam" id="PF01522">
    <property type="entry name" value="Polysacc_deac_1"/>
    <property type="match status" value="1"/>
</dbReference>
<dbReference type="GO" id="GO:0016810">
    <property type="term" value="F:hydrolase activity, acting on carbon-nitrogen (but not peptide) bonds"/>
    <property type="evidence" value="ECO:0007669"/>
    <property type="project" value="InterPro"/>
</dbReference>
<dbReference type="PANTHER" id="PTHR34216">
    <property type="match status" value="1"/>
</dbReference>
<dbReference type="EC" id="3.-.-.-" evidence="3"/>
<dbReference type="SUPFAM" id="SSF88713">
    <property type="entry name" value="Glycoside hydrolase/deacetylase"/>
    <property type="match status" value="1"/>
</dbReference>
<proteinExistence type="predicted"/>
<evidence type="ECO:0000259" key="2">
    <source>
        <dbReference type="PROSITE" id="PS51677"/>
    </source>
</evidence>
<dbReference type="PROSITE" id="PS51677">
    <property type="entry name" value="NODB"/>
    <property type="match status" value="1"/>
</dbReference>
<comment type="caution">
    <text evidence="3">The sequence shown here is derived from an EMBL/GenBank/DDBJ whole genome shotgun (WGS) entry which is preliminary data.</text>
</comment>
<gene>
    <name evidence="3" type="ORF">V4F39_25505</name>
</gene>
<sequence length="253" mass="27611">MSGISIFMYHQVGRFAPMKTHRASYCDVDRFRSQMRALRRFGVKVLSMGQAVAALRGEAPMPERAAVLTFDDGCENFYEHALPILQDHGYPSIVYPIAGQLGGSAAWLAAEGHPTPPLMTAARLREIAALGVEIGSHALNHVRLAEQPVDVQRSELRDSRERLQHELGREVAHVCYPYGSHSIDTLMAAAEAGYTSGVTCQRGAATPAFDPLALPRKAISYGDDVVGFLWKLYLKDAPKGEALARPGHADCRA</sequence>
<dbReference type="InterPro" id="IPR011330">
    <property type="entry name" value="Glyco_hydro/deAcase_b/a-brl"/>
</dbReference>